<name>A0A239HGN9_9FIRM</name>
<reference evidence="1 2" key="1">
    <citation type="submission" date="2017-06" db="EMBL/GenBank/DDBJ databases">
        <authorList>
            <person name="Kim H.J."/>
            <person name="Triplett B.A."/>
        </authorList>
    </citation>
    <scope>NUCLEOTIDE SEQUENCE [LARGE SCALE GENOMIC DNA]</scope>
    <source>
        <strain evidence="1 2">SCA</strain>
    </source>
</reference>
<accession>A0A239HGN9</accession>
<dbReference type="AlphaFoldDB" id="A0A239HGN9"/>
<protein>
    <submittedName>
        <fullName evidence="1">Uncharacterized protein</fullName>
    </submittedName>
</protein>
<dbReference type="EMBL" id="FZOJ01000021">
    <property type="protein sequence ID" value="SNS80208.1"/>
    <property type="molecule type" value="Genomic_DNA"/>
</dbReference>
<keyword evidence="2" id="KW-1185">Reference proteome</keyword>
<evidence type="ECO:0000313" key="2">
    <source>
        <dbReference type="Proteomes" id="UP000198304"/>
    </source>
</evidence>
<organism evidence="1 2">
    <name type="scientific">Anaerovirgula multivorans</name>
    <dbReference type="NCBI Taxonomy" id="312168"/>
    <lineage>
        <taxon>Bacteria</taxon>
        <taxon>Bacillati</taxon>
        <taxon>Bacillota</taxon>
        <taxon>Clostridia</taxon>
        <taxon>Peptostreptococcales</taxon>
        <taxon>Natronincolaceae</taxon>
        <taxon>Anaerovirgula</taxon>
    </lineage>
</organism>
<proteinExistence type="predicted"/>
<sequence>MSRYIKGEDKNQLLYNKSKPDTKEKVYKNPEACNKCEYRDACTENKFGRFIKRGPYQDIYEEVDKRTEQNKEIYK</sequence>
<dbReference type="Proteomes" id="UP000198304">
    <property type="component" value="Unassembled WGS sequence"/>
</dbReference>
<gene>
    <name evidence="1" type="ORF">SAMN05446037_102177</name>
</gene>
<evidence type="ECO:0000313" key="1">
    <source>
        <dbReference type="EMBL" id="SNS80208.1"/>
    </source>
</evidence>